<dbReference type="PROSITE" id="PS51186">
    <property type="entry name" value="GNAT"/>
    <property type="match status" value="1"/>
</dbReference>
<dbReference type="RefSeq" id="WP_239087473.1">
    <property type="nucleotide sequence ID" value="NZ_BOMK01000029.1"/>
</dbReference>
<evidence type="ECO:0000256" key="1">
    <source>
        <dbReference type="ARBA" id="ARBA00022679"/>
    </source>
</evidence>
<evidence type="ECO:0000256" key="2">
    <source>
        <dbReference type="ARBA" id="ARBA00023315"/>
    </source>
</evidence>
<gene>
    <name evidence="4" type="ORF">BJ971_000398</name>
</gene>
<sequence>MTGLPAGWRTRRPTPADVPEILRLAHASDIAAVGEPDFTAEEVREALTAPHTDPSRDCWVALDAAGEIVGWAYPGNATGDDREFIEVYAWPGRGEPALRWLLGLLLERVVERGREFGHDVYTVRAGAIPTETEWIAALTEAGFGFLKQHARMIMSLTGAPVTAPEPAPGVTVRPLRHDDEAELRRFHATIEEAFRDSDHRETDYETWRSRCAAESSIAWDEWFVGEADGEWAGVLQSSDSGAEENAGWVRSLAVLRPYRRRGVGEALLRRAFAAYAAKGRATAGLGVDLANPTRAARLYRAVGMRPMYQANIYQRTVQTSGDDVRVGRPRSSAT</sequence>
<keyword evidence="4" id="KW-0687">Ribonucleoprotein</keyword>
<dbReference type="PANTHER" id="PTHR43877">
    <property type="entry name" value="AMINOALKYLPHOSPHONATE N-ACETYLTRANSFERASE-RELATED-RELATED"/>
    <property type="match status" value="1"/>
</dbReference>
<keyword evidence="5" id="KW-1185">Reference proteome</keyword>
<dbReference type="CDD" id="cd04301">
    <property type="entry name" value="NAT_SF"/>
    <property type="match status" value="1"/>
</dbReference>
<reference evidence="4 5" key="1">
    <citation type="submission" date="2020-08" db="EMBL/GenBank/DDBJ databases">
        <title>Sequencing the genomes of 1000 actinobacteria strains.</title>
        <authorList>
            <person name="Klenk H.-P."/>
        </authorList>
    </citation>
    <scope>NUCLEOTIDE SEQUENCE [LARGE SCALE GENOMIC DNA]</scope>
    <source>
        <strain evidence="4 5">DSM 43149</strain>
    </source>
</reference>
<dbReference type="SUPFAM" id="SSF55729">
    <property type="entry name" value="Acyl-CoA N-acyltransferases (Nat)"/>
    <property type="match status" value="2"/>
</dbReference>
<dbReference type="Proteomes" id="UP000578112">
    <property type="component" value="Unassembled WGS sequence"/>
</dbReference>
<name>A0A7W7HSA1_9ACTN</name>
<evidence type="ECO:0000259" key="3">
    <source>
        <dbReference type="PROSITE" id="PS51186"/>
    </source>
</evidence>
<dbReference type="InterPro" id="IPR016181">
    <property type="entry name" value="Acyl_CoA_acyltransferase"/>
</dbReference>
<dbReference type="InterPro" id="IPR000182">
    <property type="entry name" value="GNAT_dom"/>
</dbReference>
<dbReference type="AlphaFoldDB" id="A0A7W7HSA1"/>
<dbReference type="InterPro" id="IPR050832">
    <property type="entry name" value="Bact_Acetyltransf"/>
</dbReference>
<dbReference type="GO" id="GO:0005840">
    <property type="term" value="C:ribosome"/>
    <property type="evidence" value="ECO:0007669"/>
    <property type="project" value="UniProtKB-KW"/>
</dbReference>
<evidence type="ECO:0000313" key="5">
    <source>
        <dbReference type="Proteomes" id="UP000578112"/>
    </source>
</evidence>
<dbReference type="EMBL" id="JACHNH010000001">
    <property type="protein sequence ID" value="MBB4759842.1"/>
    <property type="molecule type" value="Genomic_DNA"/>
</dbReference>
<comment type="caution">
    <text evidence="4">The sequence shown here is derived from an EMBL/GenBank/DDBJ whole genome shotgun (WGS) entry which is preliminary data.</text>
</comment>
<proteinExistence type="predicted"/>
<organism evidence="4 5">
    <name type="scientific">Actinoplanes digitatis</name>
    <dbReference type="NCBI Taxonomy" id="1868"/>
    <lineage>
        <taxon>Bacteria</taxon>
        <taxon>Bacillati</taxon>
        <taxon>Actinomycetota</taxon>
        <taxon>Actinomycetes</taxon>
        <taxon>Micromonosporales</taxon>
        <taxon>Micromonosporaceae</taxon>
        <taxon>Actinoplanes</taxon>
    </lineage>
</organism>
<dbReference type="GO" id="GO:0016747">
    <property type="term" value="F:acyltransferase activity, transferring groups other than amino-acyl groups"/>
    <property type="evidence" value="ECO:0007669"/>
    <property type="project" value="InterPro"/>
</dbReference>
<keyword evidence="2" id="KW-0012">Acyltransferase</keyword>
<keyword evidence="4" id="KW-0689">Ribosomal protein</keyword>
<dbReference type="Gene3D" id="3.40.630.30">
    <property type="match status" value="1"/>
</dbReference>
<evidence type="ECO:0000313" key="4">
    <source>
        <dbReference type="EMBL" id="MBB4759842.1"/>
    </source>
</evidence>
<accession>A0A7W7HSA1</accession>
<dbReference type="Pfam" id="PF00583">
    <property type="entry name" value="Acetyltransf_1"/>
    <property type="match status" value="1"/>
</dbReference>
<protein>
    <submittedName>
        <fullName evidence="4">Ribosomal protein S18 acetylase RimI-like enzyme</fullName>
    </submittedName>
</protein>
<feature type="domain" description="N-acetyltransferase" evidence="3">
    <location>
        <begin position="170"/>
        <end position="331"/>
    </location>
</feature>
<keyword evidence="1" id="KW-0808">Transferase</keyword>